<evidence type="ECO:0000256" key="1">
    <source>
        <dbReference type="ARBA" id="ARBA00009892"/>
    </source>
</evidence>
<dbReference type="InterPro" id="IPR002773">
    <property type="entry name" value="Deoxyhypusine_synthase"/>
</dbReference>
<proteinExistence type="inferred from homology"/>
<name>X1VKQ1_9ZZZZ</name>
<evidence type="ECO:0008006" key="3">
    <source>
        <dbReference type="Google" id="ProtNLM"/>
    </source>
</evidence>
<dbReference type="SUPFAM" id="SSF52467">
    <property type="entry name" value="DHS-like NAD/FAD-binding domain"/>
    <property type="match status" value="1"/>
</dbReference>
<protein>
    <recommendedName>
        <fullName evidence="3">Deoxyhypusine synthase</fullName>
    </recommendedName>
</protein>
<comment type="similarity">
    <text evidence="1">Belongs to the deoxyhypusine synthase family.</text>
</comment>
<accession>X1VKQ1</accession>
<organism evidence="2">
    <name type="scientific">marine sediment metagenome</name>
    <dbReference type="NCBI Taxonomy" id="412755"/>
    <lineage>
        <taxon>unclassified sequences</taxon>
        <taxon>metagenomes</taxon>
        <taxon>ecological metagenomes</taxon>
    </lineage>
</organism>
<sequence>MKKVKDFLWKPCMSVEALVDSFGSVGYQATELSEAVNVIMKMKCSGAKVFLTFTSNMVTSGLRGFFAQLCELRI</sequence>
<feature type="non-terminal residue" evidence="2">
    <location>
        <position position="74"/>
    </location>
</feature>
<reference evidence="2" key="1">
    <citation type="journal article" date="2014" name="Front. Microbiol.">
        <title>High frequency of phylogenetically diverse reductive dehalogenase-homologous genes in deep subseafloor sedimentary metagenomes.</title>
        <authorList>
            <person name="Kawai M."/>
            <person name="Futagami T."/>
            <person name="Toyoda A."/>
            <person name="Takaki Y."/>
            <person name="Nishi S."/>
            <person name="Hori S."/>
            <person name="Arai W."/>
            <person name="Tsubouchi T."/>
            <person name="Morono Y."/>
            <person name="Uchiyama I."/>
            <person name="Ito T."/>
            <person name="Fujiyama A."/>
            <person name="Inagaki F."/>
            <person name="Takami H."/>
        </authorList>
    </citation>
    <scope>NUCLEOTIDE SEQUENCE</scope>
    <source>
        <strain evidence="2">Expedition CK06-06</strain>
    </source>
</reference>
<dbReference type="EMBL" id="BARW01042034">
    <property type="protein sequence ID" value="GAJ19757.1"/>
    <property type="molecule type" value="Genomic_DNA"/>
</dbReference>
<dbReference type="Pfam" id="PF01916">
    <property type="entry name" value="DS"/>
    <property type="match status" value="1"/>
</dbReference>
<dbReference type="InterPro" id="IPR029035">
    <property type="entry name" value="DHS-like_NAD/FAD-binding_dom"/>
</dbReference>
<gene>
    <name evidence="2" type="ORF">S12H4_62562</name>
</gene>
<dbReference type="AlphaFoldDB" id="X1VKQ1"/>
<dbReference type="InterPro" id="IPR036982">
    <property type="entry name" value="Deoxyhypusine_synthase_sf"/>
</dbReference>
<comment type="caution">
    <text evidence="2">The sequence shown here is derived from an EMBL/GenBank/DDBJ whole genome shotgun (WGS) entry which is preliminary data.</text>
</comment>
<evidence type="ECO:0000313" key="2">
    <source>
        <dbReference type="EMBL" id="GAJ19757.1"/>
    </source>
</evidence>
<dbReference type="Gene3D" id="3.40.910.10">
    <property type="entry name" value="Deoxyhypusine synthase"/>
    <property type="match status" value="1"/>
</dbReference>